<dbReference type="KEGG" id="bsed:DN745_01170"/>
<evidence type="ECO:0000313" key="1">
    <source>
        <dbReference type="EMBL" id="AWV91329.1"/>
    </source>
</evidence>
<dbReference type="Proteomes" id="UP000249799">
    <property type="component" value="Chromosome"/>
</dbReference>
<dbReference type="AlphaFoldDB" id="A0A2Z4FQQ9"/>
<dbReference type="OrthoDB" id="9815897at2"/>
<dbReference type="InterPro" id="IPR021215">
    <property type="entry name" value="DUF2752"/>
</dbReference>
<organism evidence="1 2">
    <name type="scientific">Bradymonas sediminis</name>
    <dbReference type="NCBI Taxonomy" id="1548548"/>
    <lineage>
        <taxon>Bacteria</taxon>
        <taxon>Deltaproteobacteria</taxon>
        <taxon>Bradymonadales</taxon>
        <taxon>Bradymonadaceae</taxon>
        <taxon>Bradymonas</taxon>
    </lineage>
</organism>
<dbReference type="EMBL" id="CP030032">
    <property type="protein sequence ID" value="AWV91329.1"/>
    <property type="molecule type" value="Genomic_DNA"/>
</dbReference>
<sequence length="146" mass="15695">MNMQKPLDDVARRNGWWVVAGFVGLVAGVYLLPLSPLNDAPLCPFRHLTGYSCPGCGMTRACVSLAHGDLGASFHFHPLAGVLVLAFGAYALVRLFDNLKGYRVELPGRAWARANSRRLAGASLAIVLGFGGIRLFLELIGFLTPV</sequence>
<gene>
    <name evidence="1" type="ORF">DN745_01170</name>
</gene>
<proteinExistence type="predicted"/>
<dbReference type="Pfam" id="PF10825">
    <property type="entry name" value="DUF2752"/>
    <property type="match status" value="1"/>
</dbReference>
<reference evidence="1 2" key="1">
    <citation type="submission" date="2018-06" db="EMBL/GenBank/DDBJ databases">
        <title>Lujinxingia sediminis gen. nov. sp. nov., a new facultative anaerobic member of the class Deltaproteobacteria, and proposal of Lujinxingaceae fam. nov.</title>
        <authorList>
            <person name="Guo L.-Y."/>
            <person name="Li C.-M."/>
            <person name="Wang S."/>
            <person name="Du Z.-J."/>
        </authorList>
    </citation>
    <scope>NUCLEOTIDE SEQUENCE [LARGE SCALE GENOMIC DNA]</scope>
    <source>
        <strain evidence="1 2">FA350</strain>
    </source>
</reference>
<protein>
    <submittedName>
        <fullName evidence="1">Uncharacterized protein</fullName>
    </submittedName>
</protein>
<name>A0A2Z4FQQ9_9DELT</name>
<keyword evidence="2" id="KW-1185">Reference proteome</keyword>
<evidence type="ECO:0000313" key="2">
    <source>
        <dbReference type="Proteomes" id="UP000249799"/>
    </source>
</evidence>
<accession>A0A2Z4FQQ9</accession>